<keyword evidence="2" id="KW-0812">Transmembrane</keyword>
<feature type="region of interest" description="Disordered" evidence="1">
    <location>
        <begin position="417"/>
        <end position="465"/>
    </location>
</feature>
<sequence>MDSPQAAYFSPGEVKHKSNFKLSHDGDPGTGAIIWTKIKENSVPSAVGGILSAFCIAAIVFGRYRIVALYYQILARIRAALNWPRGLIRNKVLAKSRRRKRMQRWAGDDRDPELGSEDYTMDDLDYADSVEEVQRRGRGEDEAVIMLSLAFLMFFMRTASIAPTSRRRIRQNLYSSSSSSRARYSYNSGPARSDRDRDSGNPGTGTTASLVRSFRYDLLPPTLEQLTRAHTRGQSLPMRMGRSRGISDWNPTTGNQARRPAAPSPSSRNLRDLSSVVLHNSDANPRRKQTPSSPRRNLPGTASTGSRGEETSRAHAVKRKPLTSLSTHPIPDMRAVPEEFIKEFHPARTKSRPPHMKASARKDTRFAHLETPKRTKRATTKKESRFLPDLTRIDSSTALFQLGIRSARVDVAPSSCRSSVSRDLDSRPAVDANIKKKEPADSHTPTKTVEVPLLREKKDKSRCRR</sequence>
<reference evidence="3" key="1">
    <citation type="journal article" date="2020" name="Stud. Mycol.">
        <title>101 Dothideomycetes genomes: a test case for predicting lifestyles and emergence of pathogens.</title>
        <authorList>
            <person name="Haridas S."/>
            <person name="Albert R."/>
            <person name="Binder M."/>
            <person name="Bloem J."/>
            <person name="Labutti K."/>
            <person name="Salamov A."/>
            <person name="Andreopoulos B."/>
            <person name="Baker S."/>
            <person name="Barry K."/>
            <person name="Bills G."/>
            <person name="Bluhm B."/>
            <person name="Cannon C."/>
            <person name="Castanera R."/>
            <person name="Culley D."/>
            <person name="Daum C."/>
            <person name="Ezra D."/>
            <person name="Gonzalez J."/>
            <person name="Henrissat B."/>
            <person name="Kuo A."/>
            <person name="Liang C."/>
            <person name="Lipzen A."/>
            <person name="Lutzoni F."/>
            <person name="Magnuson J."/>
            <person name="Mondo S."/>
            <person name="Nolan M."/>
            <person name="Ohm R."/>
            <person name="Pangilinan J."/>
            <person name="Park H.-J."/>
            <person name="Ramirez L."/>
            <person name="Alfaro M."/>
            <person name="Sun H."/>
            <person name="Tritt A."/>
            <person name="Yoshinaga Y."/>
            <person name="Zwiers L.-H."/>
            <person name="Turgeon B."/>
            <person name="Goodwin S."/>
            <person name="Spatafora J."/>
            <person name="Crous P."/>
            <person name="Grigoriev I."/>
        </authorList>
    </citation>
    <scope>NUCLEOTIDE SEQUENCE</scope>
    <source>
        <strain evidence="3">ATCC 16933</strain>
    </source>
</reference>
<keyword evidence="4" id="KW-1185">Reference proteome</keyword>
<feature type="compositionally biased region" description="Basic and acidic residues" evidence="1">
    <location>
        <begin position="420"/>
        <end position="441"/>
    </location>
</feature>
<dbReference type="AlphaFoldDB" id="A0A6A6NZR0"/>
<evidence type="ECO:0000256" key="2">
    <source>
        <dbReference type="SAM" id="Phobius"/>
    </source>
</evidence>
<feature type="region of interest" description="Disordered" evidence="1">
    <location>
        <begin position="172"/>
        <end position="213"/>
    </location>
</feature>
<feature type="compositionally biased region" description="Low complexity" evidence="1">
    <location>
        <begin position="257"/>
        <end position="268"/>
    </location>
</feature>
<feature type="transmembrane region" description="Helical" evidence="2">
    <location>
        <begin position="143"/>
        <end position="162"/>
    </location>
</feature>
<keyword evidence="2" id="KW-0472">Membrane</keyword>
<evidence type="ECO:0000256" key="1">
    <source>
        <dbReference type="SAM" id="MobiDB-lite"/>
    </source>
</evidence>
<feature type="transmembrane region" description="Helical" evidence="2">
    <location>
        <begin position="46"/>
        <end position="66"/>
    </location>
</feature>
<feature type="compositionally biased region" description="Low complexity" evidence="1">
    <location>
        <begin position="174"/>
        <end position="188"/>
    </location>
</feature>
<proteinExistence type="predicted"/>
<feature type="compositionally biased region" description="Polar residues" evidence="1">
    <location>
        <begin position="290"/>
        <end position="306"/>
    </location>
</feature>
<organism evidence="3 4">
    <name type="scientific">Lineolata rhizophorae</name>
    <dbReference type="NCBI Taxonomy" id="578093"/>
    <lineage>
        <taxon>Eukaryota</taxon>
        <taxon>Fungi</taxon>
        <taxon>Dikarya</taxon>
        <taxon>Ascomycota</taxon>
        <taxon>Pezizomycotina</taxon>
        <taxon>Dothideomycetes</taxon>
        <taxon>Dothideomycetes incertae sedis</taxon>
        <taxon>Lineolatales</taxon>
        <taxon>Lineolataceae</taxon>
        <taxon>Lineolata</taxon>
    </lineage>
</organism>
<evidence type="ECO:0000313" key="3">
    <source>
        <dbReference type="EMBL" id="KAF2457169.1"/>
    </source>
</evidence>
<gene>
    <name evidence="3" type="ORF">BDY21DRAFT_35842</name>
</gene>
<keyword evidence="2" id="KW-1133">Transmembrane helix</keyword>
<name>A0A6A6NZR0_9PEZI</name>
<feature type="region of interest" description="Disordered" evidence="1">
    <location>
        <begin position="226"/>
        <end position="330"/>
    </location>
</feature>
<protein>
    <submittedName>
        <fullName evidence="3">Uncharacterized protein</fullName>
    </submittedName>
</protein>
<accession>A0A6A6NZR0</accession>
<dbReference type="Proteomes" id="UP000799766">
    <property type="component" value="Unassembled WGS sequence"/>
</dbReference>
<evidence type="ECO:0000313" key="4">
    <source>
        <dbReference type="Proteomes" id="UP000799766"/>
    </source>
</evidence>
<dbReference type="EMBL" id="MU001681">
    <property type="protein sequence ID" value="KAF2457169.1"/>
    <property type="molecule type" value="Genomic_DNA"/>
</dbReference>